<dbReference type="InterPro" id="IPR007829">
    <property type="entry name" value="TM2"/>
</dbReference>
<dbReference type="GO" id="GO:0016020">
    <property type="term" value="C:membrane"/>
    <property type="evidence" value="ECO:0007669"/>
    <property type="project" value="UniProtKB-SubCell"/>
</dbReference>
<protein>
    <recommendedName>
        <fullName evidence="5">TM2 domain-containing protein</fullName>
    </recommendedName>
</protein>
<evidence type="ECO:0000256" key="1">
    <source>
        <dbReference type="ARBA" id="ARBA00004141"/>
    </source>
</evidence>
<feature type="domain" description="TM2" evidence="5">
    <location>
        <begin position="69"/>
        <end position="111"/>
    </location>
</feature>
<accession>A0A6A6HT45</accession>
<evidence type="ECO:0000313" key="7">
    <source>
        <dbReference type="Proteomes" id="UP000800094"/>
    </source>
</evidence>
<dbReference type="GeneID" id="54587581"/>
<keyword evidence="2" id="KW-0812">Transmembrane</keyword>
<keyword evidence="4" id="KW-0472">Membrane</keyword>
<name>A0A6A6HT45_9PLEO</name>
<organism evidence="6 7">
    <name type="scientific">Trematosphaeria pertusa</name>
    <dbReference type="NCBI Taxonomy" id="390896"/>
    <lineage>
        <taxon>Eukaryota</taxon>
        <taxon>Fungi</taxon>
        <taxon>Dikarya</taxon>
        <taxon>Ascomycota</taxon>
        <taxon>Pezizomycotina</taxon>
        <taxon>Dothideomycetes</taxon>
        <taxon>Pleosporomycetidae</taxon>
        <taxon>Pleosporales</taxon>
        <taxon>Massarineae</taxon>
        <taxon>Trematosphaeriaceae</taxon>
        <taxon>Trematosphaeria</taxon>
    </lineage>
</organism>
<comment type="subcellular location">
    <subcellularLocation>
        <location evidence="1">Membrane</location>
        <topology evidence="1">Multi-pass membrane protein</topology>
    </subcellularLocation>
</comment>
<dbReference type="Proteomes" id="UP000800094">
    <property type="component" value="Unassembled WGS sequence"/>
</dbReference>
<gene>
    <name evidence="6" type="ORF">BU26DRAFT_572627</name>
</gene>
<reference evidence="6" key="1">
    <citation type="journal article" date="2020" name="Stud. Mycol.">
        <title>101 Dothideomycetes genomes: a test case for predicting lifestyles and emergence of pathogens.</title>
        <authorList>
            <person name="Haridas S."/>
            <person name="Albert R."/>
            <person name="Binder M."/>
            <person name="Bloem J."/>
            <person name="Labutti K."/>
            <person name="Salamov A."/>
            <person name="Andreopoulos B."/>
            <person name="Baker S."/>
            <person name="Barry K."/>
            <person name="Bills G."/>
            <person name="Bluhm B."/>
            <person name="Cannon C."/>
            <person name="Castanera R."/>
            <person name="Culley D."/>
            <person name="Daum C."/>
            <person name="Ezra D."/>
            <person name="Gonzalez J."/>
            <person name="Henrissat B."/>
            <person name="Kuo A."/>
            <person name="Liang C."/>
            <person name="Lipzen A."/>
            <person name="Lutzoni F."/>
            <person name="Magnuson J."/>
            <person name="Mondo S."/>
            <person name="Nolan M."/>
            <person name="Ohm R."/>
            <person name="Pangilinan J."/>
            <person name="Park H.-J."/>
            <person name="Ramirez L."/>
            <person name="Alfaro M."/>
            <person name="Sun H."/>
            <person name="Tritt A."/>
            <person name="Yoshinaga Y."/>
            <person name="Zwiers L.-H."/>
            <person name="Turgeon B."/>
            <person name="Goodwin S."/>
            <person name="Spatafora J."/>
            <person name="Crous P."/>
            <person name="Grigoriev I."/>
        </authorList>
    </citation>
    <scope>NUCLEOTIDE SEQUENCE</scope>
    <source>
        <strain evidence="6">CBS 122368</strain>
    </source>
</reference>
<keyword evidence="7" id="KW-1185">Reference proteome</keyword>
<evidence type="ECO:0000256" key="2">
    <source>
        <dbReference type="ARBA" id="ARBA00022692"/>
    </source>
</evidence>
<evidence type="ECO:0000313" key="6">
    <source>
        <dbReference type="EMBL" id="KAF2240693.1"/>
    </source>
</evidence>
<keyword evidence="3" id="KW-1133">Transmembrane helix</keyword>
<dbReference type="RefSeq" id="XP_033675697.1">
    <property type="nucleotide sequence ID" value="XM_033834251.1"/>
</dbReference>
<dbReference type="OrthoDB" id="3688870at2759"/>
<evidence type="ECO:0000256" key="4">
    <source>
        <dbReference type="ARBA" id="ARBA00023136"/>
    </source>
</evidence>
<sequence length="135" mass="15251">MRTLLRNALRELRRHWRYLIIAQATLLVIFPLFFLFIAPSAASTPLTARSWGGWAAHPQTERCYKQERIATLLAFWLGPLGVDQWYARHWVLAVFKMLTLGGLGVWHVVDVNLWIVGGIYGTPGCPGGSGKAWAY</sequence>
<dbReference type="Pfam" id="PF05154">
    <property type="entry name" value="TM2"/>
    <property type="match status" value="1"/>
</dbReference>
<dbReference type="EMBL" id="ML987216">
    <property type="protein sequence ID" value="KAF2240693.1"/>
    <property type="molecule type" value="Genomic_DNA"/>
</dbReference>
<evidence type="ECO:0000256" key="3">
    <source>
        <dbReference type="ARBA" id="ARBA00022989"/>
    </source>
</evidence>
<evidence type="ECO:0000259" key="5">
    <source>
        <dbReference type="Pfam" id="PF05154"/>
    </source>
</evidence>
<dbReference type="AlphaFoldDB" id="A0A6A6HT45"/>
<proteinExistence type="predicted"/>